<evidence type="ECO:0000313" key="1">
    <source>
        <dbReference type="EMBL" id="ADV26503.1"/>
    </source>
</evidence>
<keyword evidence="2" id="KW-1185">Reference proteome</keyword>
<evidence type="ECO:0000313" key="2">
    <source>
        <dbReference type="Proteomes" id="UP000008632"/>
    </source>
</evidence>
<reference evidence="1 2" key="1">
    <citation type="submission" date="2011-01" db="EMBL/GenBank/DDBJ databases">
        <title>Complete sequence of Pseudoxanthomonas suwonensis 11-1.</title>
        <authorList>
            <consortium name="US DOE Joint Genome Institute"/>
            <person name="Lucas S."/>
            <person name="Copeland A."/>
            <person name="Lapidus A."/>
            <person name="Cheng J.-F."/>
            <person name="Goodwin L."/>
            <person name="Pitluck S."/>
            <person name="Teshima H."/>
            <person name="Detter J.C."/>
            <person name="Han C."/>
            <person name="Tapia R."/>
            <person name="Land M."/>
            <person name="Hauser L."/>
            <person name="Kyrpides N."/>
            <person name="Ivanova N."/>
            <person name="Ovchinnikova G."/>
            <person name="Siebers A.K."/>
            <person name="Allgaier M."/>
            <person name="Thelen M.P."/>
            <person name="Hugenholtz P."/>
            <person name="Gladden J."/>
            <person name="Woyke T."/>
        </authorList>
    </citation>
    <scope>NUCLEOTIDE SEQUENCE [LARGE SCALE GENOMIC DNA]</scope>
    <source>
        <strain evidence="2">11-1</strain>
    </source>
</reference>
<dbReference type="EMBL" id="CP002446">
    <property type="protein sequence ID" value="ADV26503.1"/>
    <property type="molecule type" value="Genomic_DNA"/>
</dbReference>
<organism evidence="1 2">
    <name type="scientific">Pseudoxanthomonas suwonensis (strain 11-1)</name>
    <dbReference type="NCBI Taxonomy" id="743721"/>
    <lineage>
        <taxon>Bacteria</taxon>
        <taxon>Pseudomonadati</taxon>
        <taxon>Pseudomonadota</taxon>
        <taxon>Gammaproteobacteria</taxon>
        <taxon>Lysobacterales</taxon>
        <taxon>Lysobacteraceae</taxon>
        <taxon>Pseudoxanthomonas</taxon>
    </lineage>
</organism>
<proteinExistence type="predicted"/>
<protein>
    <submittedName>
        <fullName evidence="1">Uncharacterized protein</fullName>
    </submittedName>
</protein>
<accession>E6WQQ4</accession>
<gene>
    <name evidence="1" type="ordered locus">Psesu_0646</name>
</gene>
<name>E6WQQ4_PSEUU</name>
<dbReference type="KEGG" id="psu:Psesu_0646"/>
<dbReference type="AlphaFoldDB" id="E6WQQ4"/>
<dbReference type="HOGENOM" id="CLU_3172365_0_0_6"/>
<sequence>MVFLDPLCHKGFRVPARGRSCIPDAVFLPADSDFCTNPVHFTQPPKP</sequence>
<dbReference type="Proteomes" id="UP000008632">
    <property type="component" value="Chromosome"/>
</dbReference>